<comment type="caution">
    <text evidence="1">The sequence shown here is derived from an EMBL/GenBank/DDBJ whole genome shotgun (WGS) entry which is preliminary data.</text>
</comment>
<sequence>MLQIRFSNFFSSGPNSDQLGFVVLSVEDSRLKVRRDYDDFCDSTTIGYLLASTYYFVHYFSVRIRREDSGVIRPGLELLGNKLFKSSAIVHACWSPHLPEESLMLLECLGQRNGGKDFVARRLPVKTLMERDDGDGGGFKVREGGGKRRRACSKEVDVTVVDKT</sequence>
<dbReference type="EMBL" id="CM042059">
    <property type="protein sequence ID" value="KAI3680928.1"/>
    <property type="molecule type" value="Genomic_DNA"/>
</dbReference>
<reference evidence="2" key="1">
    <citation type="journal article" date="2022" name="Mol. Ecol. Resour.">
        <title>The genomes of chicory, endive, great burdock and yacon provide insights into Asteraceae palaeo-polyploidization history and plant inulin production.</title>
        <authorList>
            <person name="Fan W."/>
            <person name="Wang S."/>
            <person name="Wang H."/>
            <person name="Wang A."/>
            <person name="Jiang F."/>
            <person name="Liu H."/>
            <person name="Zhao H."/>
            <person name="Xu D."/>
            <person name="Zhang Y."/>
        </authorList>
    </citation>
    <scope>NUCLEOTIDE SEQUENCE [LARGE SCALE GENOMIC DNA]</scope>
    <source>
        <strain evidence="2">cv. Niubang</strain>
    </source>
</reference>
<proteinExistence type="predicted"/>
<name>A0ACB8Y776_ARCLA</name>
<protein>
    <submittedName>
        <fullName evidence="1">Uncharacterized protein</fullName>
    </submittedName>
</protein>
<evidence type="ECO:0000313" key="1">
    <source>
        <dbReference type="EMBL" id="KAI3680928.1"/>
    </source>
</evidence>
<accession>A0ACB8Y776</accession>
<dbReference type="Proteomes" id="UP001055879">
    <property type="component" value="Linkage Group LG13"/>
</dbReference>
<organism evidence="1 2">
    <name type="scientific">Arctium lappa</name>
    <name type="common">Greater burdock</name>
    <name type="synonym">Lappa major</name>
    <dbReference type="NCBI Taxonomy" id="4217"/>
    <lineage>
        <taxon>Eukaryota</taxon>
        <taxon>Viridiplantae</taxon>
        <taxon>Streptophyta</taxon>
        <taxon>Embryophyta</taxon>
        <taxon>Tracheophyta</taxon>
        <taxon>Spermatophyta</taxon>
        <taxon>Magnoliopsida</taxon>
        <taxon>eudicotyledons</taxon>
        <taxon>Gunneridae</taxon>
        <taxon>Pentapetalae</taxon>
        <taxon>asterids</taxon>
        <taxon>campanulids</taxon>
        <taxon>Asterales</taxon>
        <taxon>Asteraceae</taxon>
        <taxon>Carduoideae</taxon>
        <taxon>Cardueae</taxon>
        <taxon>Arctiinae</taxon>
        <taxon>Arctium</taxon>
    </lineage>
</organism>
<reference evidence="1 2" key="2">
    <citation type="journal article" date="2022" name="Mol. Ecol. Resour.">
        <title>The genomes of chicory, endive, great burdock and yacon provide insights into Asteraceae paleo-polyploidization history and plant inulin production.</title>
        <authorList>
            <person name="Fan W."/>
            <person name="Wang S."/>
            <person name="Wang H."/>
            <person name="Wang A."/>
            <person name="Jiang F."/>
            <person name="Liu H."/>
            <person name="Zhao H."/>
            <person name="Xu D."/>
            <person name="Zhang Y."/>
        </authorList>
    </citation>
    <scope>NUCLEOTIDE SEQUENCE [LARGE SCALE GENOMIC DNA]</scope>
    <source>
        <strain evidence="2">cv. Niubang</strain>
    </source>
</reference>
<keyword evidence="2" id="KW-1185">Reference proteome</keyword>
<evidence type="ECO:0000313" key="2">
    <source>
        <dbReference type="Proteomes" id="UP001055879"/>
    </source>
</evidence>
<gene>
    <name evidence="1" type="ORF">L6452_35707</name>
</gene>